<organism evidence="12 13">
    <name type="scientific">Novosphingobium endophyticum</name>
    <dbReference type="NCBI Taxonomy" id="1955250"/>
    <lineage>
        <taxon>Bacteria</taxon>
        <taxon>Pseudomonadati</taxon>
        <taxon>Pseudomonadota</taxon>
        <taxon>Alphaproteobacteria</taxon>
        <taxon>Sphingomonadales</taxon>
        <taxon>Sphingomonadaceae</taxon>
        <taxon>Novosphingobium</taxon>
    </lineage>
</organism>
<name>A0A916TSE1_9SPHN</name>
<protein>
    <recommendedName>
        <fullName evidence="3">Carboxynorspermidine/carboxyspermidine decarboxylase</fullName>
        <ecNumber evidence="2">4.1.1.96</ecNumber>
    </recommendedName>
</protein>
<evidence type="ECO:0000256" key="7">
    <source>
        <dbReference type="ARBA" id="ARBA00023239"/>
    </source>
</evidence>
<evidence type="ECO:0000313" key="13">
    <source>
        <dbReference type="Proteomes" id="UP000608154"/>
    </source>
</evidence>
<evidence type="ECO:0000256" key="6">
    <source>
        <dbReference type="ARBA" id="ARBA00023066"/>
    </source>
</evidence>
<evidence type="ECO:0000256" key="1">
    <source>
        <dbReference type="ARBA" id="ARBA00001933"/>
    </source>
</evidence>
<comment type="catalytic activity">
    <reaction evidence="9">
        <text>carboxyspermidine + H(+) = spermidine + CO2</text>
        <dbReference type="Rhea" id="RHEA:34095"/>
        <dbReference type="ChEBI" id="CHEBI:15378"/>
        <dbReference type="ChEBI" id="CHEBI:16526"/>
        <dbReference type="ChEBI" id="CHEBI:57834"/>
        <dbReference type="ChEBI" id="CHEBI:65072"/>
        <dbReference type="EC" id="4.1.1.96"/>
    </reaction>
</comment>
<keyword evidence="5" id="KW-0663">Pyridoxal phosphate</keyword>
<dbReference type="InterPro" id="IPR009006">
    <property type="entry name" value="Ala_racemase/Decarboxylase_C"/>
</dbReference>
<evidence type="ECO:0000313" key="12">
    <source>
        <dbReference type="EMBL" id="GGC01964.1"/>
    </source>
</evidence>
<reference evidence="12" key="1">
    <citation type="journal article" date="2014" name="Int. J. Syst. Evol. Microbiol.">
        <title>Complete genome sequence of Corynebacterium casei LMG S-19264T (=DSM 44701T), isolated from a smear-ripened cheese.</title>
        <authorList>
            <consortium name="US DOE Joint Genome Institute (JGI-PGF)"/>
            <person name="Walter F."/>
            <person name="Albersmeier A."/>
            <person name="Kalinowski J."/>
            <person name="Ruckert C."/>
        </authorList>
    </citation>
    <scope>NUCLEOTIDE SEQUENCE</scope>
    <source>
        <strain evidence="12">CGMCC 1.15095</strain>
    </source>
</reference>
<dbReference type="CDD" id="cd06829">
    <property type="entry name" value="PLPDE_III_CANSDC"/>
    <property type="match status" value="1"/>
</dbReference>
<dbReference type="InterPro" id="IPR029066">
    <property type="entry name" value="PLP-binding_barrel"/>
</dbReference>
<evidence type="ECO:0000256" key="5">
    <source>
        <dbReference type="ARBA" id="ARBA00022898"/>
    </source>
</evidence>
<feature type="binding site" evidence="11">
    <location>
        <position position="321"/>
    </location>
    <ligand>
        <name>substrate</name>
    </ligand>
</feature>
<evidence type="ECO:0000256" key="3">
    <source>
        <dbReference type="ARBA" id="ARBA00013633"/>
    </source>
</evidence>
<sequence>MLKHVQHDDFGEVRFHTGAMTLLKGEGVTMETRAGDPGAFAHFDLSRVDSPAFVVDAAKLRENLRVLQDIGERSGARVLSALKAFSMWSTAPIIGEYLDGVCTSGLWEARLASEFYDGEIATYCAAYKPDELDEILRLSDHVIFNSPQQIERCRAVIEAARARGDDFDIGLRLNPLHPEGEVPRYDPCAPHSRLGFPIDQLADEHVEMIDGVHMHTLCEQDFEPLRRTWDKAFDYLEPYFGQFRWINIGGGHHITRADYQREELVEFLRDMAEDTGAEVYIEPGEAVALDAGILVGTILDVGWNGMPVAVTDVSATCHMPDVIEAPYRPAMLGEQVIDDDILVDEAQGGRVRLGGPSCLAGDVIGDYALPVPAEPGVRFAFLDQAHYSMVKTTTFNGVPLPSIWLWDSETDSLECIRKFDYEDFRGRLS</sequence>
<dbReference type="EC" id="4.1.1.96" evidence="2"/>
<dbReference type="PIRSF" id="PIRSF038941">
    <property type="entry name" value="NspC"/>
    <property type="match status" value="1"/>
</dbReference>
<evidence type="ECO:0000256" key="10">
    <source>
        <dbReference type="ARBA" id="ARBA00047389"/>
    </source>
</evidence>
<keyword evidence="7" id="KW-0456">Lyase</keyword>
<evidence type="ECO:0000256" key="8">
    <source>
        <dbReference type="ARBA" id="ARBA00025802"/>
    </source>
</evidence>
<dbReference type="SUPFAM" id="SSF50621">
    <property type="entry name" value="Alanine racemase C-terminal domain-like"/>
    <property type="match status" value="1"/>
</dbReference>
<keyword evidence="6" id="KW-0745">Spermidine biosynthesis</keyword>
<dbReference type="Proteomes" id="UP000608154">
    <property type="component" value="Unassembled WGS sequence"/>
</dbReference>
<dbReference type="PANTHER" id="PTHR43727">
    <property type="entry name" value="DIAMINOPIMELATE DECARBOXYLASE"/>
    <property type="match status" value="1"/>
</dbReference>
<evidence type="ECO:0000256" key="4">
    <source>
        <dbReference type="ARBA" id="ARBA00022793"/>
    </source>
</evidence>
<dbReference type="GO" id="GO:0045312">
    <property type="term" value="P:nor-spermidine biosynthetic process"/>
    <property type="evidence" value="ECO:0007669"/>
    <property type="project" value="InterPro"/>
</dbReference>
<gene>
    <name evidence="12" type="primary">nspC</name>
    <name evidence="12" type="ORF">GCM10011494_20600</name>
</gene>
<dbReference type="Gene3D" id="2.40.37.10">
    <property type="entry name" value="Lyase, Ornithine Decarboxylase, Chain A, domain 1"/>
    <property type="match status" value="1"/>
</dbReference>
<keyword evidence="4" id="KW-0210">Decarboxylase</keyword>
<comment type="cofactor">
    <cofactor evidence="1">
        <name>pyridoxal 5'-phosphate</name>
        <dbReference type="ChEBI" id="CHEBI:597326"/>
    </cofactor>
</comment>
<proteinExistence type="inferred from homology"/>
<dbReference type="EMBL" id="BMHK01000012">
    <property type="protein sequence ID" value="GGC01964.1"/>
    <property type="molecule type" value="Genomic_DNA"/>
</dbReference>
<keyword evidence="13" id="KW-1185">Reference proteome</keyword>
<dbReference type="Gene3D" id="3.20.20.10">
    <property type="entry name" value="Alanine racemase"/>
    <property type="match status" value="1"/>
</dbReference>
<evidence type="ECO:0000256" key="9">
    <source>
        <dbReference type="ARBA" id="ARBA00047351"/>
    </source>
</evidence>
<comment type="caution">
    <text evidence="12">The sequence shown here is derived from an EMBL/GenBank/DDBJ whole genome shotgun (WGS) entry which is preliminary data.</text>
</comment>
<reference evidence="12" key="2">
    <citation type="submission" date="2020-09" db="EMBL/GenBank/DDBJ databases">
        <authorList>
            <person name="Sun Q."/>
            <person name="Zhou Y."/>
        </authorList>
    </citation>
    <scope>NUCLEOTIDE SEQUENCE</scope>
    <source>
        <strain evidence="12">CGMCC 1.15095</strain>
    </source>
</reference>
<dbReference type="GO" id="GO:0009089">
    <property type="term" value="P:lysine biosynthetic process via diaminopimelate"/>
    <property type="evidence" value="ECO:0007669"/>
    <property type="project" value="TreeGrafter"/>
</dbReference>
<accession>A0A916TSE1</accession>
<dbReference type="GO" id="GO:0008295">
    <property type="term" value="P:spermidine biosynthetic process"/>
    <property type="evidence" value="ECO:0007669"/>
    <property type="project" value="UniProtKB-KW"/>
</dbReference>
<evidence type="ECO:0000256" key="11">
    <source>
        <dbReference type="PIRSR" id="PIRSR038941-1"/>
    </source>
</evidence>
<dbReference type="GO" id="GO:0008836">
    <property type="term" value="F:diaminopimelate decarboxylase activity"/>
    <property type="evidence" value="ECO:0007669"/>
    <property type="project" value="TreeGrafter"/>
</dbReference>
<feature type="binding site" evidence="11">
    <location>
        <position position="285"/>
    </location>
    <ligand>
        <name>substrate</name>
    </ligand>
</feature>
<evidence type="ECO:0000256" key="2">
    <source>
        <dbReference type="ARBA" id="ARBA00012259"/>
    </source>
</evidence>
<dbReference type="SUPFAM" id="SSF51419">
    <property type="entry name" value="PLP-binding barrel"/>
    <property type="match status" value="1"/>
</dbReference>
<dbReference type="AlphaFoldDB" id="A0A916TSE1"/>
<dbReference type="InterPro" id="IPR005730">
    <property type="entry name" value="Nsp_de-COase"/>
</dbReference>
<comment type="catalytic activity">
    <reaction evidence="10">
        <text>carboxynorspermidine + H(+) = norspermidine + CO2</text>
        <dbReference type="Rhea" id="RHEA:34099"/>
        <dbReference type="ChEBI" id="CHEBI:15378"/>
        <dbReference type="ChEBI" id="CHEBI:16526"/>
        <dbReference type="ChEBI" id="CHEBI:57920"/>
        <dbReference type="ChEBI" id="CHEBI:65070"/>
        <dbReference type="EC" id="4.1.1.96"/>
    </reaction>
</comment>
<dbReference type="PANTHER" id="PTHR43727:SF1">
    <property type="entry name" value="CARBOXYNORSPERMIDINE_CARBOXYSPERMIDINE DECARBOXYLASE"/>
    <property type="match status" value="1"/>
</dbReference>
<comment type="similarity">
    <text evidence="8">Belongs to the Orn/Lys/Arg decarboxylase class-II family. NspC subfamily.</text>
</comment>